<gene>
    <name evidence="7" type="ORF">SAMN05444406_11615</name>
</gene>
<evidence type="ECO:0000256" key="2">
    <source>
        <dbReference type="ARBA" id="ARBA00022741"/>
    </source>
</evidence>
<dbReference type="PANTHER" id="PTHR41299:SF1">
    <property type="entry name" value="THIAMINE PYROPHOSPHOKINASE"/>
    <property type="match status" value="1"/>
</dbReference>
<dbReference type="AlphaFoldDB" id="A0A1I5WE89"/>
<dbReference type="NCBIfam" id="TIGR01378">
    <property type="entry name" value="thi_PPkinase"/>
    <property type="match status" value="1"/>
</dbReference>
<dbReference type="SUPFAM" id="SSF63862">
    <property type="entry name" value="Thiamin pyrophosphokinase, substrate-binding domain"/>
    <property type="match status" value="1"/>
</dbReference>
<dbReference type="Pfam" id="PF04265">
    <property type="entry name" value="TPK_B1_binding"/>
    <property type="match status" value="1"/>
</dbReference>
<dbReference type="Pfam" id="PF04263">
    <property type="entry name" value="TPK_catalytic"/>
    <property type="match status" value="1"/>
</dbReference>
<evidence type="ECO:0000256" key="3">
    <source>
        <dbReference type="ARBA" id="ARBA00022777"/>
    </source>
</evidence>
<dbReference type="OrthoDB" id="9804377at2"/>
<dbReference type="GO" id="GO:0016301">
    <property type="term" value="F:kinase activity"/>
    <property type="evidence" value="ECO:0007669"/>
    <property type="project" value="UniProtKB-KW"/>
</dbReference>
<evidence type="ECO:0000313" key="7">
    <source>
        <dbReference type="EMBL" id="SFQ17958.1"/>
    </source>
</evidence>
<dbReference type="EMBL" id="FOXR01000016">
    <property type="protein sequence ID" value="SFQ17958.1"/>
    <property type="molecule type" value="Genomic_DNA"/>
</dbReference>
<dbReference type="GO" id="GO:0006772">
    <property type="term" value="P:thiamine metabolic process"/>
    <property type="evidence" value="ECO:0007669"/>
    <property type="project" value="UniProtKB-UniRule"/>
</dbReference>
<dbReference type="PANTHER" id="PTHR41299">
    <property type="entry name" value="THIAMINE PYROPHOSPHOKINASE"/>
    <property type="match status" value="1"/>
</dbReference>
<evidence type="ECO:0000256" key="5">
    <source>
        <dbReference type="NCBIfam" id="TIGR01378"/>
    </source>
</evidence>
<dbReference type="SMART" id="SM00983">
    <property type="entry name" value="TPK_B1_binding"/>
    <property type="match status" value="1"/>
</dbReference>
<keyword evidence="3 7" id="KW-0418">Kinase</keyword>
<dbReference type="RefSeq" id="WP_025747056.1">
    <property type="nucleotide sequence ID" value="NZ_FOXR01000016.1"/>
</dbReference>
<evidence type="ECO:0000313" key="8">
    <source>
        <dbReference type="Proteomes" id="UP000198577"/>
    </source>
</evidence>
<dbReference type="EC" id="2.7.6.2" evidence="5"/>
<dbReference type="Proteomes" id="UP000198577">
    <property type="component" value="Unassembled WGS sequence"/>
</dbReference>
<feature type="domain" description="Thiamin pyrophosphokinase thiamin-binding" evidence="6">
    <location>
        <begin position="140"/>
        <end position="205"/>
    </location>
</feature>
<dbReference type="STRING" id="937334.SAMN05444406_11615"/>
<evidence type="ECO:0000259" key="6">
    <source>
        <dbReference type="SMART" id="SM00983"/>
    </source>
</evidence>
<protein>
    <recommendedName>
        <fullName evidence="5">Thiamine diphosphokinase</fullName>
        <ecNumber evidence="5">2.7.6.2</ecNumber>
    </recommendedName>
</protein>
<evidence type="ECO:0000256" key="1">
    <source>
        <dbReference type="ARBA" id="ARBA00022679"/>
    </source>
</evidence>
<evidence type="ECO:0000256" key="4">
    <source>
        <dbReference type="ARBA" id="ARBA00022840"/>
    </source>
</evidence>
<dbReference type="SUPFAM" id="SSF63999">
    <property type="entry name" value="Thiamin pyrophosphokinase, catalytic domain"/>
    <property type="match status" value="1"/>
</dbReference>
<dbReference type="GO" id="GO:0009229">
    <property type="term" value="P:thiamine diphosphate biosynthetic process"/>
    <property type="evidence" value="ECO:0007669"/>
    <property type="project" value="InterPro"/>
</dbReference>
<organism evidence="7 8">
    <name type="scientific">Caldicoprobacter faecalis</name>
    <dbReference type="NCBI Taxonomy" id="937334"/>
    <lineage>
        <taxon>Bacteria</taxon>
        <taxon>Bacillati</taxon>
        <taxon>Bacillota</taxon>
        <taxon>Clostridia</taxon>
        <taxon>Caldicoprobacterales</taxon>
        <taxon>Caldicoprobacteraceae</taxon>
        <taxon>Caldicoprobacter</taxon>
    </lineage>
</organism>
<dbReference type="GO" id="GO:0004788">
    <property type="term" value="F:thiamine diphosphokinase activity"/>
    <property type="evidence" value="ECO:0007669"/>
    <property type="project" value="UniProtKB-UniRule"/>
</dbReference>
<dbReference type="InterPro" id="IPR036759">
    <property type="entry name" value="TPK_catalytic_sf"/>
</dbReference>
<keyword evidence="4" id="KW-0067">ATP-binding</keyword>
<keyword evidence="1" id="KW-0808">Transferase</keyword>
<reference evidence="7 8" key="1">
    <citation type="submission" date="2016-10" db="EMBL/GenBank/DDBJ databases">
        <authorList>
            <person name="de Groot N.N."/>
        </authorList>
    </citation>
    <scope>NUCLEOTIDE SEQUENCE [LARGE SCALE GENOMIC DNA]</scope>
    <source>
        <strain evidence="7 8">DSM 20678</strain>
    </source>
</reference>
<dbReference type="InterPro" id="IPR007373">
    <property type="entry name" value="Thiamin_PyroPKinase_B1-bd"/>
</dbReference>
<proteinExistence type="predicted"/>
<accession>A0A1I5WE89</accession>
<dbReference type="InterPro" id="IPR036371">
    <property type="entry name" value="TPK_B1-bd_sf"/>
</dbReference>
<keyword evidence="8" id="KW-1185">Reference proteome</keyword>
<dbReference type="InterPro" id="IPR053149">
    <property type="entry name" value="TPK"/>
</dbReference>
<dbReference type="GO" id="GO:0005524">
    <property type="term" value="F:ATP binding"/>
    <property type="evidence" value="ECO:0007669"/>
    <property type="project" value="UniProtKB-KW"/>
</dbReference>
<dbReference type="Gene3D" id="3.40.50.10240">
    <property type="entry name" value="Thiamin pyrophosphokinase, catalytic domain"/>
    <property type="match status" value="1"/>
</dbReference>
<dbReference type="InterPro" id="IPR006282">
    <property type="entry name" value="Thi_PPkinase"/>
</dbReference>
<dbReference type="CDD" id="cd07995">
    <property type="entry name" value="TPK"/>
    <property type="match status" value="1"/>
</dbReference>
<sequence length="211" mass="23195">MKVLIIANGEIKDIQKVKAMLPQVDYVICADGGVRHARELGVVPDLMVGDFDSLPDEVLQEYSMAGIPIKRYPMDKDKTDMQIAVDTAIEMGASQVFLVGTFGSRWDHSYANMLMLYRLARRGIKAQILDSHNVVMVSSGKVEIEGEIGQTLSLLPLGGDVRILRTDGLKYPIVDGILPLDFPYGVSNVLVKPRAEVHVGSGWVMVVIARD</sequence>
<dbReference type="InterPro" id="IPR007371">
    <property type="entry name" value="TPK_catalytic"/>
</dbReference>
<keyword evidence="2" id="KW-0547">Nucleotide-binding</keyword>
<dbReference type="GO" id="GO:0030975">
    <property type="term" value="F:thiamine binding"/>
    <property type="evidence" value="ECO:0007669"/>
    <property type="project" value="InterPro"/>
</dbReference>
<name>A0A1I5WE89_9FIRM</name>